<sequence length="85" mass="9517">MTETISRADIDRVKREFILDNTLLTPGKVAEILSYSVRKVYYLIDAGELTAANDTPARKGLRITARSVEQYKCRCVERASAHGVT</sequence>
<name>A0A1L3GDR0_SYNAC</name>
<proteinExistence type="predicted"/>
<dbReference type="AlphaFoldDB" id="A0A1L3GDR0"/>
<dbReference type="OrthoDB" id="9990614at2"/>
<evidence type="ECO:0000259" key="1">
    <source>
        <dbReference type="Pfam" id="PF12728"/>
    </source>
</evidence>
<organism evidence="2 3">
    <name type="scientific">Syntrophotalea acetylenica</name>
    <name type="common">Pelobacter acetylenicus</name>
    <dbReference type="NCBI Taxonomy" id="29542"/>
    <lineage>
        <taxon>Bacteria</taxon>
        <taxon>Pseudomonadati</taxon>
        <taxon>Thermodesulfobacteriota</taxon>
        <taxon>Desulfuromonadia</taxon>
        <taxon>Desulfuromonadales</taxon>
        <taxon>Syntrophotaleaceae</taxon>
        <taxon>Syntrophotalea</taxon>
    </lineage>
</organism>
<evidence type="ECO:0000313" key="3">
    <source>
        <dbReference type="Proteomes" id="UP000182264"/>
    </source>
</evidence>
<evidence type="ECO:0000313" key="2">
    <source>
        <dbReference type="EMBL" id="APG24094.1"/>
    </source>
</evidence>
<dbReference type="KEGG" id="pace:A6070_11525"/>
<protein>
    <recommendedName>
        <fullName evidence="1">Helix-turn-helix domain-containing protein</fullName>
    </recommendedName>
</protein>
<dbReference type="InterPro" id="IPR041657">
    <property type="entry name" value="HTH_17"/>
</dbReference>
<dbReference type="RefSeq" id="WP_072285911.1">
    <property type="nucleotide sequence ID" value="NZ_CP015455.1"/>
</dbReference>
<dbReference type="Proteomes" id="UP000182264">
    <property type="component" value="Chromosome"/>
</dbReference>
<reference evidence="2 3" key="1">
    <citation type="journal article" date="2017" name="Genome Announc.">
        <title>Complete Genome Sequences of Two Acetylene-Fermenting Pelobacter acetylenicus Strains.</title>
        <authorList>
            <person name="Sutton J.M."/>
            <person name="Baesman S.M."/>
            <person name="Fierst J.L."/>
            <person name="Poret-Peterson A.T."/>
            <person name="Oremland R.S."/>
            <person name="Dunlap D.S."/>
            <person name="Akob D.M."/>
        </authorList>
    </citation>
    <scope>NUCLEOTIDE SEQUENCE [LARGE SCALE GENOMIC DNA]</scope>
    <source>
        <strain evidence="2 3">DSM 3247</strain>
    </source>
</reference>
<gene>
    <name evidence="2" type="ORF">A7E75_02900</name>
</gene>
<dbReference type="STRING" id="29542.A6070_11525"/>
<feature type="domain" description="Helix-turn-helix" evidence="1">
    <location>
        <begin position="23"/>
        <end position="74"/>
    </location>
</feature>
<dbReference type="EMBL" id="CP015518">
    <property type="protein sequence ID" value="APG24094.1"/>
    <property type="molecule type" value="Genomic_DNA"/>
</dbReference>
<keyword evidence="3" id="KW-1185">Reference proteome</keyword>
<accession>A0A1L3GDR0</accession>
<dbReference type="Pfam" id="PF12728">
    <property type="entry name" value="HTH_17"/>
    <property type="match status" value="1"/>
</dbReference>